<dbReference type="InterPro" id="IPR038729">
    <property type="entry name" value="Rad50/SbcC_AAA"/>
</dbReference>
<comment type="caution">
    <text evidence="6">The sequence shown here is derived from an EMBL/GenBank/DDBJ whole genome shotgun (WGS) entry which is preliminary data.</text>
</comment>
<proteinExistence type="inferred from homology"/>
<evidence type="ECO:0000313" key="6">
    <source>
        <dbReference type="EMBL" id="RIW28770.1"/>
    </source>
</evidence>
<sequence length="1044" mass="119986">MKPMKLTMQAFGPYPSAETIDFQLLGNRTMFVISGKTGAGKTTIFDGISFAIYGKASGEDRNGNDLRSQFASDDDLTEVSLTFSLRGKTYHIVRSPQQEKKKARGDGFTTVTAKAEFYAIDEDGEKQLLAANVRDVDEKIKEIIQLDANQFRQILMIPQGEFRKLLISDSKDKEAILQRLFHTEFYKTVQDKLKEESDLLKRDVEKSVEERTRRLLGIHPEENDGLRALLLEDPLKDQIILEELEKHIQLMKEKLADLNKAFDEKQKERDQLQKEIVQAQKLSEQFEKRRALQEERRKLESKQEEINRLKMEIKRAYQADKLVKQDEYCHRLNRELKAVEYELERLHSKQKDLTEQLDAATGNWKKEQQKESERNIAVKKVNNLENLKEDVFSMGQLEDEIKKLENQRQQLVKEISRTSEELNRKRTLLEKDVKRKADLDNVRLMSFEKEKAVTQMQAEEKLLNQVQRLMNESESMNAAAAKQNEQHHAASRELDDARSTLIFLEEKWNKAQAGILASQLAQGENCPVCGSEHHPNLAHLQEDLPDDSDIKAAKLKVMEKEKLLNEKSKSFYEAEAKFAAIMSQKQAAIDEVRKLQEGFEETALDAELNSIRNKLSGEKLLLDDFRQRLAGLDPLLKEMEESRNAAAALETQLERRKTEEASLSEAYYAKKGALDSRQSAIPEEIRSRDTYTAALNSAQKELERLKISYQKAQETYNQLVKEVSVNEAQVKDKEQTVSRVMKEMKEERKKFLQILDEQGFENYKEFQEAKRTEAEIDSMEKIVSRFGEEVRSVHDRLGELEQSLNDLEEPRLEALQQAFTEMDEELKELNDQCNSMKMRKIENESILSSVRTLNDQMKDLEERYSVAGHLAEMARGQNAHRLTFERYVLASFLEDILLVANDRLMKMTSGRYRLIRKKDRSKGNVQSGLELLVFDQYTGQDRHVKTLSGGESFKAALSLALGLADVVQQYAGGVSLETMFIDEGFGTLDPESLDHAIEALMDIQSSGRLVGLISHVPELKERIDARLEVISSQNGSTTQFQFLA</sequence>
<reference evidence="6 7" key="1">
    <citation type="submission" date="2018-09" db="EMBL/GenBank/DDBJ databases">
        <title>Bacillus saliacetes sp. nov., isolated from Thai shrimp paste (Ka-pi).</title>
        <authorList>
            <person name="Daroonpunt R."/>
            <person name="Tanasupawat S."/>
            <person name="Yiamsombut S."/>
        </authorList>
    </citation>
    <scope>NUCLEOTIDE SEQUENCE [LARGE SCALE GENOMIC DNA]</scope>
    <source>
        <strain evidence="6 7">SKP7-4</strain>
    </source>
</reference>
<dbReference type="PANTHER" id="PTHR32114">
    <property type="entry name" value="ABC TRANSPORTER ABCH.3"/>
    <property type="match status" value="1"/>
</dbReference>
<dbReference type="OrthoDB" id="9795626at2"/>
<dbReference type="PANTHER" id="PTHR32114:SF2">
    <property type="entry name" value="ABC TRANSPORTER ABCH.3"/>
    <property type="match status" value="1"/>
</dbReference>
<feature type="coiled-coil region" evidence="4">
    <location>
        <begin position="688"/>
        <end position="750"/>
    </location>
</feature>
<evidence type="ECO:0000256" key="1">
    <source>
        <dbReference type="ARBA" id="ARBA00006930"/>
    </source>
</evidence>
<dbReference type="RefSeq" id="WP_119549259.1">
    <property type="nucleotide sequence ID" value="NZ_QXIR01000040.1"/>
</dbReference>
<evidence type="ECO:0000256" key="2">
    <source>
        <dbReference type="ARBA" id="ARBA00011322"/>
    </source>
</evidence>
<feature type="coiled-coil region" evidence="4">
    <location>
        <begin position="387"/>
        <end position="507"/>
    </location>
</feature>
<dbReference type="GO" id="GO:0006302">
    <property type="term" value="P:double-strand break repair"/>
    <property type="evidence" value="ECO:0007669"/>
    <property type="project" value="InterPro"/>
</dbReference>
<dbReference type="Gene3D" id="3.40.50.300">
    <property type="entry name" value="P-loop containing nucleotide triphosphate hydrolases"/>
    <property type="match status" value="2"/>
</dbReference>
<comment type="subunit">
    <text evidence="2">Heterodimer of SbcC and SbcD.</text>
</comment>
<dbReference type="Proteomes" id="UP000265801">
    <property type="component" value="Unassembled WGS sequence"/>
</dbReference>
<feature type="coiled-coil region" evidence="4">
    <location>
        <begin position="632"/>
        <end position="659"/>
    </location>
</feature>
<dbReference type="AlphaFoldDB" id="A0A3A1QUJ8"/>
<name>A0A3A1QUJ8_9BACI</name>
<keyword evidence="4" id="KW-0175">Coiled coil</keyword>
<dbReference type="Pfam" id="PF13558">
    <property type="entry name" value="SbcC_Walker_B"/>
    <property type="match status" value="1"/>
</dbReference>
<evidence type="ECO:0000256" key="3">
    <source>
        <dbReference type="ARBA" id="ARBA00013368"/>
    </source>
</evidence>
<evidence type="ECO:0000313" key="7">
    <source>
        <dbReference type="Proteomes" id="UP000265801"/>
    </source>
</evidence>
<dbReference type="SUPFAM" id="SSF52540">
    <property type="entry name" value="P-loop containing nucleoside triphosphate hydrolases"/>
    <property type="match status" value="2"/>
</dbReference>
<protein>
    <recommendedName>
        <fullName evidence="3">Nuclease SbcCD subunit C</fullName>
    </recommendedName>
</protein>
<evidence type="ECO:0000259" key="5">
    <source>
        <dbReference type="Pfam" id="PF13476"/>
    </source>
</evidence>
<dbReference type="InterPro" id="IPR027417">
    <property type="entry name" value="P-loop_NTPase"/>
</dbReference>
<dbReference type="Pfam" id="PF13476">
    <property type="entry name" value="AAA_23"/>
    <property type="match status" value="1"/>
</dbReference>
<gene>
    <name evidence="6" type="ORF">D3H55_20955</name>
</gene>
<organism evidence="6 7">
    <name type="scientific">Bacillus salacetis</name>
    <dbReference type="NCBI Taxonomy" id="2315464"/>
    <lineage>
        <taxon>Bacteria</taxon>
        <taxon>Bacillati</taxon>
        <taxon>Bacillota</taxon>
        <taxon>Bacilli</taxon>
        <taxon>Bacillales</taxon>
        <taxon>Bacillaceae</taxon>
        <taxon>Bacillus</taxon>
    </lineage>
</organism>
<feature type="coiled-coil region" evidence="4">
    <location>
        <begin position="812"/>
        <end position="863"/>
    </location>
</feature>
<accession>A0A3A1QUJ8</accession>
<feature type="coiled-coil region" evidence="4">
    <location>
        <begin position="241"/>
        <end position="363"/>
    </location>
</feature>
<dbReference type="GO" id="GO:0016887">
    <property type="term" value="F:ATP hydrolysis activity"/>
    <property type="evidence" value="ECO:0007669"/>
    <property type="project" value="InterPro"/>
</dbReference>
<dbReference type="EMBL" id="QXIR01000040">
    <property type="protein sequence ID" value="RIW28770.1"/>
    <property type="molecule type" value="Genomic_DNA"/>
</dbReference>
<feature type="domain" description="Rad50/SbcC-type AAA" evidence="5">
    <location>
        <begin position="5"/>
        <end position="204"/>
    </location>
</feature>
<comment type="similarity">
    <text evidence="1">Belongs to the SMC family. SbcC subfamily.</text>
</comment>
<evidence type="ECO:0000256" key="4">
    <source>
        <dbReference type="SAM" id="Coils"/>
    </source>
</evidence>
<keyword evidence="7" id="KW-1185">Reference proteome</keyword>